<organism evidence="1 2">
    <name type="scientific">Streptomyces sanyensis</name>
    <dbReference type="NCBI Taxonomy" id="568869"/>
    <lineage>
        <taxon>Bacteria</taxon>
        <taxon>Bacillati</taxon>
        <taxon>Actinomycetota</taxon>
        <taxon>Actinomycetes</taxon>
        <taxon>Kitasatosporales</taxon>
        <taxon>Streptomycetaceae</taxon>
        <taxon>Streptomyces</taxon>
    </lineage>
</organism>
<dbReference type="EMBL" id="BAABJV010000007">
    <property type="protein sequence ID" value="GAA4780618.1"/>
    <property type="molecule type" value="Genomic_DNA"/>
</dbReference>
<reference evidence="2" key="1">
    <citation type="journal article" date="2019" name="Int. J. Syst. Evol. Microbiol.">
        <title>The Global Catalogue of Microorganisms (GCM) 10K type strain sequencing project: providing services to taxonomists for standard genome sequencing and annotation.</title>
        <authorList>
            <consortium name="The Broad Institute Genomics Platform"/>
            <consortium name="The Broad Institute Genome Sequencing Center for Infectious Disease"/>
            <person name="Wu L."/>
            <person name="Ma J."/>
        </authorList>
    </citation>
    <scope>NUCLEOTIDE SEQUENCE [LARGE SCALE GENOMIC DNA]</scope>
    <source>
        <strain evidence="2">JCM 18324</strain>
    </source>
</reference>
<gene>
    <name evidence="1" type="ORF">GCM10023329_32540</name>
</gene>
<comment type="caution">
    <text evidence="1">The sequence shown here is derived from an EMBL/GenBank/DDBJ whole genome shotgun (WGS) entry which is preliminary data.</text>
</comment>
<evidence type="ECO:0000313" key="1">
    <source>
        <dbReference type="EMBL" id="GAA4780618.1"/>
    </source>
</evidence>
<proteinExistence type="predicted"/>
<accession>A0ABP9AG50</accession>
<protein>
    <submittedName>
        <fullName evidence="1">Uncharacterized protein</fullName>
    </submittedName>
</protein>
<sequence length="79" mass="8437">MPGSTTLGPGHGVDSVEHEDARRLAHLARRLHALLEAEGPERLSDAQAAALCGDDHSSREELTAWTERVARVLRTATGG</sequence>
<dbReference type="Proteomes" id="UP001501147">
    <property type="component" value="Unassembled WGS sequence"/>
</dbReference>
<evidence type="ECO:0000313" key="2">
    <source>
        <dbReference type="Proteomes" id="UP001501147"/>
    </source>
</evidence>
<keyword evidence="2" id="KW-1185">Reference proteome</keyword>
<dbReference type="RefSeq" id="WP_345614157.1">
    <property type="nucleotide sequence ID" value="NZ_BAABJV010000007.1"/>
</dbReference>
<name>A0ABP9AG50_9ACTN</name>